<comment type="caution">
    <text evidence="1">The sequence shown here is derived from an EMBL/GenBank/DDBJ whole genome shotgun (WGS) entry which is preliminary data.</text>
</comment>
<evidence type="ECO:0000313" key="1">
    <source>
        <dbReference type="EMBL" id="KAI3759694.1"/>
    </source>
</evidence>
<evidence type="ECO:0000313" key="2">
    <source>
        <dbReference type="Proteomes" id="UP001055879"/>
    </source>
</evidence>
<dbReference type="EMBL" id="CM042048">
    <property type="protein sequence ID" value="KAI3759694.1"/>
    <property type="molecule type" value="Genomic_DNA"/>
</dbReference>
<proteinExistence type="predicted"/>
<reference evidence="1 2" key="2">
    <citation type="journal article" date="2022" name="Mol. Ecol. Resour.">
        <title>The genomes of chicory, endive, great burdock and yacon provide insights into Asteraceae paleo-polyploidization history and plant inulin production.</title>
        <authorList>
            <person name="Fan W."/>
            <person name="Wang S."/>
            <person name="Wang H."/>
            <person name="Wang A."/>
            <person name="Jiang F."/>
            <person name="Liu H."/>
            <person name="Zhao H."/>
            <person name="Xu D."/>
            <person name="Zhang Y."/>
        </authorList>
    </citation>
    <scope>NUCLEOTIDE SEQUENCE [LARGE SCALE GENOMIC DNA]</scope>
    <source>
        <strain evidence="2">cv. Niubang</strain>
    </source>
</reference>
<protein>
    <submittedName>
        <fullName evidence="1">Uncharacterized protein</fullName>
    </submittedName>
</protein>
<keyword evidence="2" id="KW-1185">Reference proteome</keyword>
<accession>A0ACB9ELA4</accession>
<reference evidence="2" key="1">
    <citation type="journal article" date="2022" name="Mol. Ecol. Resour.">
        <title>The genomes of chicory, endive, great burdock and yacon provide insights into Asteraceae palaeo-polyploidization history and plant inulin production.</title>
        <authorList>
            <person name="Fan W."/>
            <person name="Wang S."/>
            <person name="Wang H."/>
            <person name="Wang A."/>
            <person name="Jiang F."/>
            <person name="Liu H."/>
            <person name="Zhao H."/>
            <person name="Xu D."/>
            <person name="Zhang Y."/>
        </authorList>
    </citation>
    <scope>NUCLEOTIDE SEQUENCE [LARGE SCALE GENOMIC DNA]</scope>
    <source>
        <strain evidence="2">cv. Niubang</strain>
    </source>
</reference>
<sequence length="159" mass="17381">MYRGLSALAIVPSYCALWHNRWHSRPGAPELQNPTFSTPKLPIFRGTLNNAFPNKTPLFISHINVRVTITYRKLRTENLSLGIDLSSRADGSVEVIPQGNAALNGATSRAWASLESGVDFASTRCGFQQEPGVGFGLESNVAQLEQTRGCPKSCACRQF</sequence>
<organism evidence="1 2">
    <name type="scientific">Arctium lappa</name>
    <name type="common">Greater burdock</name>
    <name type="synonym">Lappa major</name>
    <dbReference type="NCBI Taxonomy" id="4217"/>
    <lineage>
        <taxon>Eukaryota</taxon>
        <taxon>Viridiplantae</taxon>
        <taxon>Streptophyta</taxon>
        <taxon>Embryophyta</taxon>
        <taxon>Tracheophyta</taxon>
        <taxon>Spermatophyta</taxon>
        <taxon>Magnoliopsida</taxon>
        <taxon>eudicotyledons</taxon>
        <taxon>Gunneridae</taxon>
        <taxon>Pentapetalae</taxon>
        <taxon>asterids</taxon>
        <taxon>campanulids</taxon>
        <taxon>Asterales</taxon>
        <taxon>Asteraceae</taxon>
        <taxon>Carduoideae</taxon>
        <taxon>Cardueae</taxon>
        <taxon>Arctiinae</taxon>
        <taxon>Arctium</taxon>
    </lineage>
</organism>
<dbReference type="Proteomes" id="UP001055879">
    <property type="component" value="Linkage Group LG02"/>
</dbReference>
<gene>
    <name evidence="1" type="ORF">L6452_07699</name>
</gene>
<name>A0ACB9ELA4_ARCLA</name>